<organism evidence="1">
    <name type="scientific">Anguilla anguilla</name>
    <name type="common">European freshwater eel</name>
    <name type="synonym">Muraena anguilla</name>
    <dbReference type="NCBI Taxonomy" id="7936"/>
    <lineage>
        <taxon>Eukaryota</taxon>
        <taxon>Metazoa</taxon>
        <taxon>Chordata</taxon>
        <taxon>Craniata</taxon>
        <taxon>Vertebrata</taxon>
        <taxon>Euteleostomi</taxon>
        <taxon>Actinopterygii</taxon>
        <taxon>Neopterygii</taxon>
        <taxon>Teleostei</taxon>
        <taxon>Anguilliformes</taxon>
        <taxon>Anguillidae</taxon>
        <taxon>Anguilla</taxon>
    </lineage>
</organism>
<sequence>MQCSLGLLVCLLKVYCSVVPLPFFQRTKILSMLLLTF</sequence>
<evidence type="ECO:0000313" key="1">
    <source>
        <dbReference type="EMBL" id="JAH45366.1"/>
    </source>
</evidence>
<protein>
    <submittedName>
        <fullName evidence="1">Uncharacterized protein</fullName>
    </submittedName>
</protein>
<reference evidence="1" key="1">
    <citation type="submission" date="2014-11" db="EMBL/GenBank/DDBJ databases">
        <authorList>
            <person name="Amaro Gonzalez C."/>
        </authorList>
    </citation>
    <scope>NUCLEOTIDE SEQUENCE</scope>
</reference>
<dbReference type="EMBL" id="GBXM01063211">
    <property type="protein sequence ID" value="JAH45366.1"/>
    <property type="molecule type" value="Transcribed_RNA"/>
</dbReference>
<reference evidence="1" key="2">
    <citation type="journal article" date="2015" name="Fish Shellfish Immunol.">
        <title>Early steps in the European eel (Anguilla anguilla)-Vibrio vulnificus interaction in the gills: Role of the RtxA13 toxin.</title>
        <authorList>
            <person name="Callol A."/>
            <person name="Pajuelo D."/>
            <person name="Ebbesson L."/>
            <person name="Teles M."/>
            <person name="MacKenzie S."/>
            <person name="Amaro C."/>
        </authorList>
    </citation>
    <scope>NUCLEOTIDE SEQUENCE</scope>
</reference>
<name>A0A0E9SVQ3_ANGAN</name>
<accession>A0A0E9SVQ3</accession>
<dbReference type="AlphaFoldDB" id="A0A0E9SVQ3"/>
<proteinExistence type="predicted"/>